<accession>A0A4Y3PG99</accession>
<name>A0A4Y3PG99_BREPA</name>
<dbReference type="InterPro" id="IPR000390">
    <property type="entry name" value="Small_drug/metabolite_transptr"/>
</dbReference>
<dbReference type="AlphaFoldDB" id="A0A4Y3PG99"/>
<dbReference type="SUPFAM" id="SSF103481">
    <property type="entry name" value="Multidrug resistance efflux transporter EmrE"/>
    <property type="match status" value="1"/>
</dbReference>
<sequence>MRKYWMYVMMTCLLEMVWVYGFSTAQFLWQWALLVAVIIVDFYFLTKSCEGLPTGTVYAIFAGAGSVGTVLMDFFLFGGSMNVLKLLFIALLVLGVIGLKLADNRGEKEVHQ</sequence>
<dbReference type="GeneID" id="87611341"/>
<dbReference type="GO" id="GO:0022857">
    <property type="term" value="F:transmembrane transporter activity"/>
    <property type="evidence" value="ECO:0007669"/>
    <property type="project" value="InterPro"/>
</dbReference>
<comment type="subcellular location">
    <subcellularLocation>
        <location evidence="1 6">Cell membrane</location>
        <topology evidence="1 6">Multi-pass membrane protein</topology>
    </subcellularLocation>
</comment>
<evidence type="ECO:0000256" key="5">
    <source>
        <dbReference type="ARBA" id="ARBA00023136"/>
    </source>
</evidence>
<keyword evidence="3 6" id="KW-0812">Transmembrane</keyword>
<dbReference type="Pfam" id="PF00893">
    <property type="entry name" value="Multi_Drug_Res"/>
    <property type="match status" value="1"/>
</dbReference>
<evidence type="ECO:0000313" key="7">
    <source>
        <dbReference type="EMBL" id="GEB32493.1"/>
    </source>
</evidence>
<dbReference type="Gene3D" id="1.10.3730.20">
    <property type="match status" value="1"/>
</dbReference>
<comment type="similarity">
    <text evidence="6">Belongs to the drug/metabolite transporter (DMT) superfamily. Small multidrug resistance (SMR) (TC 2.A.7.1) family.</text>
</comment>
<gene>
    <name evidence="7" type="ORF">BPA01_20730</name>
</gene>
<dbReference type="RefSeq" id="WP_063230881.1">
    <property type="nucleotide sequence ID" value="NZ_BJMH01000008.1"/>
</dbReference>
<dbReference type="InterPro" id="IPR045324">
    <property type="entry name" value="Small_multidrug_res"/>
</dbReference>
<keyword evidence="4" id="KW-1133">Transmembrane helix</keyword>
<evidence type="ECO:0000256" key="3">
    <source>
        <dbReference type="ARBA" id="ARBA00022692"/>
    </source>
</evidence>
<dbReference type="InterPro" id="IPR037185">
    <property type="entry name" value="EmrE-like"/>
</dbReference>
<evidence type="ECO:0000256" key="6">
    <source>
        <dbReference type="RuleBase" id="RU003942"/>
    </source>
</evidence>
<dbReference type="GO" id="GO:0005886">
    <property type="term" value="C:plasma membrane"/>
    <property type="evidence" value="ECO:0007669"/>
    <property type="project" value="UniProtKB-SubCell"/>
</dbReference>
<dbReference type="OrthoDB" id="2168659at2"/>
<evidence type="ECO:0000256" key="2">
    <source>
        <dbReference type="ARBA" id="ARBA00022475"/>
    </source>
</evidence>
<dbReference type="STRING" id="54914.AV540_23785"/>
<evidence type="ECO:0000256" key="4">
    <source>
        <dbReference type="ARBA" id="ARBA00022989"/>
    </source>
</evidence>
<evidence type="ECO:0000256" key="1">
    <source>
        <dbReference type="ARBA" id="ARBA00004651"/>
    </source>
</evidence>
<keyword evidence="2" id="KW-1003">Cell membrane</keyword>
<reference evidence="7 8" key="1">
    <citation type="submission" date="2019-06" db="EMBL/GenBank/DDBJ databases">
        <title>Whole genome shotgun sequence of Brevibacillus parabrevis NBRC 12334.</title>
        <authorList>
            <person name="Hosoyama A."/>
            <person name="Uohara A."/>
            <person name="Ohji S."/>
            <person name="Ichikawa N."/>
        </authorList>
    </citation>
    <scope>NUCLEOTIDE SEQUENCE [LARGE SCALE GENOMIC DNA]</scope>
    <source>
        <strain evidence="7 8">NBRC 12334</strain>
    </source>
</reference>
<dbReference type="EMBL" id="BJMH01000008">
    <property type="protein sequence ID" value="GEB32493.1"/>
    <property type="molecule type" value="Genomic_DNA"/>
</dbReference>
<keyword evidence="5" id="KW-0472">Membrane</keyword>
<comment type="caution">
    <text evidence="7">The sequence shown here is derived from an EMBL/GenBank/DDBJ whole genome shotgun (WGS) entry which is preliminary data.</text>
</comment>
<dbReference type="PANTHER" id="PTHR30561">
    <property type="entry name" value="SMR FAMILY PROTON-DEPENDENT DRUG EFFLUX TRANSPORTER SUGE"/>
    <property type="match status" value="1"/>
</dbReference>
<proteinExistence type="inferred from homology"/>
<dbReference type="Proteomes" id="UP000316882">
    <property type="component" value="Unassembled WGS sequence"/>
</dbReference>
<keyword evidence="8" id="KW-1185">Reference proteome</keyword>
<organism evidence="7 8">
    <name type="scientific">Brevibacillus parabrevis</name>
    <dbReference type="NCBI Taxonomy" id="54914"/>
    <lineage>
        <taxon>Bacteria</taxon>
        <taxon>Bacillati</taxon>
        <taxon>Bacillota</taxon>
        <taxon>Bacilli</taxon>
        <taxon>Bacillales</taxon>
        <taxon>Paenibacillaceae</taxon>
        <taxon>Brevibacillus</taxon>
    </lineage>
</organism>
<protein>
    <submittedName>
        <fullName evidence="7">QacE family quaternary ammonium compound efflux SMR transporter</fullName>
    </submittedName>
</protein>
<dbReference type="PANTHER" id="PTHR30561:SF7">
    <property type="entry name" value="GUANIDINIUM EFFLUX SYSTEM SUBUNIT GDNC-RELATED"/>
    <property type="match status" value="1"/>
</dbReference>
<evidence type="ECO:0000313" key="8">
    <source>
        <dbReference type="Proteomes" id="UP000316882"/>
    </source>
</evidence>